<dbReference type="RefSeq" id="WP_099123963.1">
    <property type="nucleotide sequence ID" value="NZ_CAWNRH010000115.1"/>
</dbReference>
<organism evidence="2 3">
    <name type="scientific">Xenorhabdus stockiae</name>
    <dbReference type="NCBI Taxonomy" id="351614"/>
    <lineage>
        <taxon>Bacteria</taxon>
        <taxon>Pseudomonadati</taxon>
        <taxon>Pseudomonadota</taxon>
        <taxon>Gammaproteobacteria</taxon>
        <taxon>Enterobacterales</taxon>
        <taxon>Morganellaceae</taxon>
        <taxon>Xenorhabdus</taxon>
    </lineage>
</organism>
<evidence type="ECO:0000313" key="2">
    <source>
        <dbReference type="EMBL" id="PHM67154.1"/>
    </source>
</evidence>
<protein>
    <submittedName>
        <fullName evidence="2">Uncharacterized protein</fullName>
    </submittedName>
</protein>
<sequence length="68" mass="7787">MKKRVTWLITVCFLSFNVMASDMPKLGKWDITKEVNKLTDKIDYFAVLSSENGEEALVLRCENNTTEA</sequence>
<reference evidence="2 3" key="1">
    <citation type="journal article" date="2017" name="Nat. Microbiol.">
        <title>Natural product diversity associated with the nematode symbionts Photorhabdus and Xenorhabdus.</title>
        <authorList>
            <person name="Tobias N.J."/>
            <person name="Wolff H."/>
            <person name="Djahanschiri B."/>
            <person name="Grundmann F."/>
            <person name="Kronenwerth M."/>
            <person name="Shi Y.M."/>
            <person name="Simonyi S."/>
            <person name="Grun P."/>
            <person name="Shapiro-Ilan D."/>
            <person name="Pidot S.J."/>
            <person name="Stinear T.P."/>
            <person name="Ebersberger I."/>
            <person name="Bode H.B."/>
        </authorList>
    </citation>
    <scope>NUCLEOTIDE SEQUENCE [LARGE SCALE GENOMIC DNA]</scope>
    <source>
        <strain evidence="2 3">DSM 17904</strain>
    </source>
</reference>
<feature type="chain" id="PRO_5012090321" evidence="1">
    <location>
        <begin position="21"/>
        <end position="68"/>
    </location>
</feature>
<comment type="caution">
    <text evidence="2">The sequence shown here is derived from an EMBL/GenBank/DDBJ whole genome shotgun (WGS) entry which is preliminary data.</text>
</comment>
<proteinExistence type="predicted"/>
<keyword evidence="1" id="KW-0732">Signal</keyword>
<feature type="signal peptide" evidence="1">
    <location>
        <begin position="1"/>
        <end position="20"/>
    </location>
</feature>
<gene>
    <name evidence="2" type="ORF">Xsto_00433</name>
</gene>
<name>A0A2D0KUQ1_9GAMM</name>
<evidence type="ECO:0000256" key="1">
    <source>
        <dbReference type="SAM" id="SignalP"/>
    </source>
</evidence>
<dbReference type="Proteomes" id="UP000222366">
    <property type="component" value="Unassembled WGS sequence"/>
</dbReference>
<dbReference type="AlphaFoldDB" id="A0A2D0KUQ1"/>
<dbReference type="EMBL" id="NJAJ01000004">
    <property type="protein sequence ID" value="PHM67154.1"/>
    <property type="molecule type" value="Genomic_DNA"/>
</dbReference>
<keyword evidence="3" id="KW-1185">Reference proteome</keyword>
<evidence type="ECO:0000313" key="3">
    <source>
        <dbReference type="Proteomes" id="UP000222366"/>
    </source>
</evidence>
<accession>A0A2D0KUQ1</accession>